<dbReference type="EMBL" id="CAJJDP010000158">
    <property type="protein sequence ID" value="CAD8212026.1"/>
    <property type="molecule type" value="Genomic_DNA"/>
</dbReference>
<evidence type="ECO:0000313" key="2">
    <source>
        <dbReference type="Proteomes" id="UP000683925"/>
    </source>
</evidence>
<keyword evidence="2" id="KW-1185">Reference proteome</keyword>
<name>A0A8S1YC19_PAROT</name>
<organism evidence="1 2">
    <name type="scientific">Paramecium octaurelia</name>
    <dbReference type="NCBI Taxonomy" id="43137"/>
    <lineage>
        <taxon>Eukaryota</taxon>
        <taxon>Sar</taxon>
        <taxon>Alveolata</taxon>
        <taxon>Ciliophora</taxon>
        <taxon>Intramacronucleata</taxon>
        <taxon>Oligohymenophorea</taxon>
        <taxon>Peniculida</taxon>
        <taxon>Parameciidae</taxon>
        <taxon>Paramecium</taxon>
    </lineage>
</organism>
<gene>
    <name evidence="1" type="ORF">POCTA_138.1.T1560074</name>
</gene>
<reference evidence="1" key="1">
    <citation type="submission" date="2021-01" db="EMBL/GenBank/DDBJ databases">
        <authorList>
            <consortium name="Genoscope - CEA"/>
            <person name="William W."/>
        </authorList>
    </citation>
    <scope>NUCLEOTIDE SEQUENCE</scope>
</reference>
<dbReference type="Proteomes" id="UP000683925">
    <property type="component" value="Unassembled WGS sequence"/>
</dbReference>
<evidence type="ECO:0000313" key="1">
    <source>
        <dbReference type="EMBL" id="CAD8212026.1"/>
    </source>
</evidence>
<comment type="caution">
    <text evidence="1">The sequence shown here is derived from an EMBL/GenBank/DDBJ whole genome shotgun (WGS) entry which is preliminary data.</text>
</comment>
<sequence>MVPFPASDTPLTAKVLLVIGCTNYHFDLSSSNIGLIMKWPQQNSRSVFSRFRGLTQNGRK</sequence>
<protein>
    <submittedName>
        <fullName evidence="1">Uncharacterized protein</fullName>
    </submittedName>
</protein>
<proteinExistence type="predicted"/>
<dbReference type="AlphaFoldDB" id="A0A8S1YC19"/>
<accession>A0A8S1YC19</accession>